<comment type="caution">
    <text evidence="2">The sequence shown here is derived from an EMBL/GenBank/DDBJ whole genome shotgun (WGS) entry which is preliminary data.</text>
</comment>
<proteinExistence type="predicted"/>
<evidence type="ECO:0000313" key="2">
    <source>
        <dbReference type="EMBL" id="GAA3055750.1"/>
    </source>
</evidence>
<evidence type="ECO:0000313" key="3">
    <source>
        <dbReference type="Proteomes" id="UP001501532"/>
    </source>
</evidence>
<dbReference type="SUPFAM" id="SSF52833">
    <property type="entry name" value="Thioredoxin-like"/>
    <property type="match status" value="1"/>
</dbReference>
<protein>
    <recommendedName>
        <fullName evidence="1">Thioredoxin-like fold domain-containing protein</fullName>
    </recommendedName>
</protein>
<reference evidence="3" key="1">
    <citation type="journal article" date="2019" name="Int. J. Syst. Evol. Microbiol.">
        <title>The Global Catalogue of Microorganisms (GCM) 10K type strain sequencing project: providing services to taxonomists for standard genome sequencing and annotation.</title>
        <authorList>
            <consortium name="The Broad Institute Genomics Platform"/>
            <consortium name="The Broad Institute Genome Sequencing Center for Infectious Disease"/>
            <person name="Wu L."/>
            <person name="Ma J."/>
        </authorList>
    </citation>
    <scope>NUCLEOTIDE SEQUENCE [LARGE SCALE GENOMIC DNA]</scope>
    <source>
        <strain evidence="3">JCM 9091</strain>
    </source>
</reference>
<keyword evidence="3" id="KW-1185">Reference proteome</keyword>
<name>A0ABP6LRD4_9ACTN</name>
<dbReference type="Pfam" id="PF13462">
    <property type="entry name" value="Thioredoxin_4"/>
    <property type="match status" value="1"/>
</dbReference>
<dbReference type="Proteomes" id="UP001501532">
    <property type="component" value="Unassembled WGS sequence"/>
</dbReference>
<evidence type="ECO:0000259" key="1">
    <source>
        <dbReference type="Pfam" id="PF13462"/>
    </source>
</evidence>
<dbReference type="RefSeq" id="WP_267972191.1">
    <property type="nucleotide sequence ID" value="NZ_BAAAUF010000042.1"/>
</dbReference>
<accession>A0ABP6LRD4</accession>
<dbReference type="InterPro" id="IPR012336">
    <property type="entry name" value="Thioredoxin-like_fold"/>
</dbReference>
<dbReference type="EMBL" id="BAAAUF010000042">
    <property type="protein sequence ID" value="GAA3055750.1"/>
    <property type="molecule type" value="Genomic_DNA"/>
</dbReference>
<dbReference type="Gene3D" id="3.40.30.10">
    <property type="entry name" value="Glutaredoxin"/>
    <property type="match status" value="1"/>
</dbReference>
<organism evidence="2 3">
    <name type="scientific">Streptomyces glomeratus</name>
    <dbReference type="NCBI Taxonomy" id="284452"/>
    <lineage>
        <taxon>Bacteria</taxon>
        <taxon>Bacillati</taxon>
        <taxon>Actinomycetota</taxon>
        <taxon>Actinomycetes</taxon>
        <taxon>Kitasatosporales</taxon>
        <taxon>Streptomycetaceae</taxon>
        <taxon>Streptomyces</taxon>
    </lineage>
</organism>
<dbReference type="InterPro" id="IPR036249">
    <property type="entry name" value="Thioredoxin-like_sf"/>
</dbReference>
<feature type="domain" description="Thioredoxin-like fold" evidence="1">
    <location>
        <begin position="38"/>
        <end position="67"/>
    </location>
</feature>
<gene>
    <name evidence="2" type="ORF">GCM10010448_43980</name>
</gene>
<sequence length="84" mass="9245">MGTFLRTRLGTEGRTPTRALLGSTRPLLDLVGGIDPVHDHVRGPERAAVTVVEYGDYECPHCSEADPVTRDLLLSRPDVRYVCP</sequence>